<sequence>MSNYLNSEQLESLAVWPSPAISNAIETFSVRSRNSGFMSSDIVCRFPDL</sequence>
<dbReference type="EMBL" id="UINC01023759">
    <property type="protein sequence ID" value="SVA96071.1"/>
    <property type="molecule type" value="Genomic_DNA"/>
</dbReference>
<name>A0A382A4A0_9ZZZZ</name>
<feature type="non-terminal residue" evidence="1">
    <location>
        <position position="49"/>
    </location>
</feature>
<organism evidence="1">
    <name type="scientific">marine metagenome</name>
    <dbReference type="NCBI Taxonomy" id="408172"/>
    <lineage>
        <taxon>unclassified sequences</taxon>
        <taxon>metagenomes</taxon>
        <taxon>ecological metagenomes</taxon>
    </lineage>
</organism>
<accession>A0A382A4A0</accession>
<reference evidence="1" key="1">
    <citation type="submission" date="2018-05" db="EMBL/GenBank/DDBJ databases">
        <authorList>
            <person name="Lanie J.A."/>
            <person name="Ng W.-L."/>
            <person name="Kazmierczak K.M."/>
            <person name="Andrzejewski T.M."/>
            <person name="Davidsen T.M."/>
            <person name="Wayne K.J."/>
            <person name="Tettelin H."/>
            <person name="Glass J.I."/>
            <person name="Rusch D."/>
            <person name="Podicherti R."/>
            <person name="Tsui H.-C.T."/>
            <person name="Winkler M.E."/>
        </authorList>
    </citation>
    <scope>NUCLEOTIDE SEQUENCE</scope>
</reference>
<evidence type="ECO:0000313" key="1">
    <source>
        <dbReference type="EMBL" id="SVA96071.1"/>
    </source>
</evidence>
<proteinExistence type="predicted"/>
<gene>
    <name evidence="1" type="ORF">METZ01_LOCUS148925</name>
</gene>
<protein>
    <submittedName>
        <fullName evidence="1">Uncharacterized protein</fullName>
    </submittedName>
</protein>
<dbReference type="AlphaFoldDB" id="A0A382A4A0"/>